<dbReference type="eggNOG" id="ENOG502S40R">
    <property type="taxonomic scope" value="Eukaryota"/>
</dbReference>
<feature type="transmembrane region" description="Helical" evidence="1">
    <location>
        <begin position="101"/>
        <end position="122"/>
    </location>
</feature>
<dbReference type="Proteomes" id="UP000189703">
    <property type="component" value="Unplaced"/>
</dbReference>
<feature type="transmembrane region" description="Helical" evidence="1">
    <location>
        <begin position="35"/>
        <end position="51"/>
    </location>
</feature>
<reference evidence="3" key="1">
    <citation type="submission" date="2025-08" db="UniProtKB">
        <authorList>
            <consortium name="RefSeq"/>
        </authorList>
    </citation>
    <scope>IDENTIFICATION</scope>
</reference>
<keyword evidence="1" id="KW-1133">Transmembrane helix</keyword>
<proteinExistence type="predicted"/>
<dbReference type="AlphaFoldDB" id="A0A1U8AFB2"/>
<keyword evidence="1" id="KW-0812">Transmembrane</keyword>
<dbReference type="PANTHER" id="PTHR35758">
    <property type="entry name" value="TRANSMEMBRANE PROTEIN"/>
    <property type="match status" value="1"/>
</dbReference>
<keyword evidence="2" id="KW-1185">Reference proteome</keyword>
<protein>
    <submittedName>
        <fullName evidence="3">Uncharacterized protein LOC104603408</fullName>
    </submittedName>
</protein>
<sequence length="133" mass="14649">MPTQTALKLSLSLMDFTAVFVYMGGTGSASSNERLVAIGLTLLAIVSPLYIDRKPSTEPDPDEQPISLASWLPLLLVVLIVAINLSRFLDRSFTRFDPYWIHRVGGSSCGILVLLMVLGLVLKCKASIWNWEP</sequence>
<dbReference type="OrthoDB" id="1929320at2759"/>
<evidence type="ECO:0000313" key="2">
    <source>
        <dbReference type="Proteomes" id="UP000189703"/>
    </source>
</evidence>
<evidence type="ECO:0000256" key="1">
    <source>
        <dbReference type="SAM" id="Phobius"/>
    </source>
</evidence>
<dbReference type="KEGG" id="nnu:104603408"/>
<keyword evidence="1" id="KW-0472">Membrane</keyword>
<organism evidence="2 3">
    <name type="scientific">Nelumbo nucifera</name>
    <name type="common">Sacred lotus</name>
    <dbReference type="NCBI Taxonomy" id="4432"/>
    <lineage>
        <taxon>Eukaryota</taxon>
        <taxon>Viridiplantae</taxon>
        <taxon>Streptophyta</taxon>
        <taxon>Embryophyta</taxon>
        <taxon>Tracheophyta</taxon>
        <taxon>Spermatophyta</taxon>
        <taxon>Magnoliopsida</taxon>
        <taxon>Proteales</taxon>
        <taxon>Nelumbonaceae</taxon>
        <taxon>Nelumbo</taxon>
    </lineage>
</organism>
<evidence type="ECO:0000313" key="3">
    <source>
        <dbReference type="RefSeq" id="XP_010265734.1"/>
    </source>
</evidence>
<accession>A0A1U8AFB2</accession>
<dbReference type="FunCoup" id="A0A1U8AFB2">
    <property type="interactions" value="181"/>
</dbReference>
<dbReference type="InParanoid" id="A0A1U8AFB2"/>
<dbReference type="RefSeq" id="XP_010265734.1">
    <property type="nucleotide sequence ID" value="XM_010267432.1"/>
</dbReference>
<name>A0A1U8AFB2_NELNU</name>
<feature type="transmembrane region" description="Helical" evidence="1">
    <location>
        <begin position="71"/>
        <end position="89"/>
    </location>
</feature>
<dbReference type="PANTHER" id="PTHR35758:SF2">
    <property type="entry name" value="TRANSMEMBRANE PROTEIN"/>
    <property type="match status" value="1"/>
</dbReference>
<dbReference type="OMA" id="PYWIHRL"/>
<gene>
    <name evidence="3" type="primary">LOC104603408</name>
</gene>
<dbReference type="GeneID" id="104603408"/>